<keyword evidence="4" id="KW-1185">Reference proteome</keyword>
<protein>
    <submittedName>
        <fullName evidence="3">KIN1 protein</fullName>
    </submittedName>
</protein>
<dbReference type="InterPro" id="IPR036961">
    <property type="entry name" value="Kinesin_motor_dom_sf"/>
</dbReference>
<dbReference type="GO" id="GO:0008017">
    <property type="term" value="F:microtubule binding"/>
    <property type="evidence" value="ECO:0007669"/>
    <property type="project" value="InterPro"/>
</dbReference>
<keyword evidence="1" id="KW-0505">Motor protein</keyword>
<feature type="binding site" evidence="1">
    <location>
        <begin position="107"/>
        <end position="114"/>
    </location>
    <ligand>
        <name>ATP</name>
        <dbReference type="ChEBI" id="CHEBI:30616"/>
    </ligand>
</feature>
<sequence>MHGRPRVYVRFRPSADVKLPALKGPGIPAAQDAGPEPAKPGIALEPEHTIKFPWKSQRDKEEWKEVKVQVDHAFAEDATQDAVYSRVGPEMLDFVLRGFRGLICTYGITGSGKTHTMLGSGAEHGLAQRTIEELFLRGLPDLTVRMQAIQLHRSDFTDLGVPDAPSIKVQSGNYSDVTGAQEHEFKSAEPALQWLSEVLLRRKGSKTGSNAKSSRSHFLLRLKIQFTSGGASNSAVLDLADLAGCEKLDEKLDTEARRDHITIQAGLSNLRHCIEAKVKNKAVPFTYFSLPRLLAPDFNGDAGISFVINCPSRDDVDRIPETSETLDLARFILRLELACKAQKTTVQ</sequence>
<dbReference type="GO" id="GO:0005871">
    <property type="term" value="C:kinesin complex"/>
    <property type="evidence" value="ECO:0007669"/>
    <property type="project" value="TreeGrafter"/>
</dbReference>
<evidence type="ECO:0000313" key="4">
    <source>
        <dbReference type="Proteomes" id="UP000649617"/>
    </source>
</evidence>
<dbReference type="GO" id="GO:0005524">
    <property type="term" value="F:ATP binding"/>
    <property type="evidence" value="ECO:0007669"/>
    <property type="project" value="UniProtKB-UniRule"/>
</dbReference>
<dbReference type="OrthoDB" id="123929at2759"/>
<comment type="similarity">
    <text evidence="1">Belongs to the TRAFAC class myosin-kinesin ATPase superfamily. Kinesin family.</text>
</comment>
<keyword evidence="1" id="KW-0547">Nucleotide-binding</keyword>
<dbReference type="InterPro" id="IPR001752">
    <property type="entry name" value="Kinesin_motor_dom"/>
</dbReference>
<dbReference type="GO" id="GO:0007018">
    <property type="term" value="P:microtubule-based movement"/>
    <property type="evidence" value="ECO:0007669"/>
    <property type="project" value="InterPro"/>
</dbReference>
<evidence type="ECO:0000313" key="3">
    <source>
        <dbReference type="EMBL" id="CAE7727501.1"/>
    </source>
</evidence>
<dbReference type="SUPFAM" id="SSF52540">
    <property type="entry name" value="P-loop containing nucleoside triphosphate hydrolases"/>
    <property type="match status" value="1"/>
</dbReference>
<gene>
    <name evidence="3" type="primary">KIN1</name>
    <name evidence="3" type="ORF">SPIL2461_LOCUS20837</name>
</gene>
<feature type="domain" description="Kinesin motor" evidence="2">
    <location>
        <begin position="4"/>
        <end position="335"/>
    </location>
</feature>
<dbReference type="Pfam" id="PF00225">
    <property type="entry name" value="Kinesin"/>
    <property type="match status" value="1"/>
</dbReference>
<accession>A0A812XK43</accession>
<name>A0A812XK43_SYMPI</name>
<dbReference type="GO" id="GO:0003777">
    <property type="term" value="F:microtubule motor activity"/>
    <property type="evidence" value="ECO:0007669"/>
    <property type="project" value="InterPro"/>
</dbReference>
<dbReference type="InterPro" id="IPR027417">
    <property type="entry name" value="P-loop_NTPase"/>
</dbReference>
<dbReference type="PANTHER" id="PTHR24115:SF1004">
    <property type="entry name" value="KINESIN-LIKE PROTEIN KIF15"/>
    <property type="match status" value="1"/>
</dbReference>
<comment type="caution">
    <text evidence="3">The sequence shown here is derived from an EMBL/GenBank/DDBJ whole genome shotgun (WGS) entry which is preliminary data.</text>
</comment>
<evidence type="ECO:0000259" key="2">
    <source>
        <dbReference type="PROSITE" id="PS50067"/>
    </source>
</evidence>
<dbReference type="PRINTS" id="PR00380">
    <property type="entry name" value="KINESINHEAVY"/>
</dbReference>
<dbReference type="EMBL" id="CAJNIZ010045695">
    <property type="protein sequence ID" value="CAE7727501.1"/>
    <property type="molecule type" value="Genomic_DNA"/>
</dbReference>
<dbReference type="SMART" id="SM00129">
    <property type="entry name" value="KISc"/>
    <property type="match status" value="1"/>
</dbReference>
<dbReference type="GO" id="GO:0016887">
    <property type="term" value="F:ATP hydrolysis activity"/>
    <property type="evidence" value="ECO:0007669"/>
    <property type="project" value="TreeGrafter"/>
</dbReference>
<dbReference type="AlphaFoldDB" id="A0A812XK43"/>
<dbReference type="GO" id="GO:0005874">
    <property type="term" value="C:microtubule"/>
    <property type="evidence" value="ECO:0007669"/>
    <property type="project" value="TreeGrafter"/>
</dbReference>
<evidence type="ECO:0000256" key="1">
    <source>
        <dbReference type="PROSITE-ProRule" id="PRU00283"/>
    </source>
</evidence>
<dbReference type="PROSITE" id="PS50067">
    <property type="entry name" value="KINESIN_MOTOR_2"/>
    <property type="match status" value="1"/>
</dbReference>
<organism evidence="3 4">
    <name type="scientific">Symbiodinium pilosum</name>
    <name type="common">Dinoflagellate</name>
    <dbReference type="NCBI Taxonomy" id="2952"/>
    <lineage>
        <taxon>Eukaryota</taxon>
        <taxon>Sar</taxon>
        <taxon>Alveolata</taxon>
        <taxon>Dinophyceae</taxon>
        <taxon>Suessiales</taxon>
        <taxon>Symbiodiniaceae</taxon>
        <taxon>Symbiodinium</taxon>
    </lineage>
</organism>
<dbReference type="InterPro" id="IPR027640">
    <property type="entry name" value="Kinesin-like_fam"/>
</dbReference>
<dbReference type="PANTHER" id="PTHR24115">
    <property type="entry name" value="KINESIN-RELATED"/>
    <property type="match status" value="1"/>
</dbReference>
<dbReference type="Proteomes" id="UP000649617">
    <property type="component" value="Unassembled WGS sequence"/>
</dbReference>
<keyword evidence="1" id="KW-0067">ATP-binding</keyword>
<proteinExistence type="inferred from homology"/>
<reference evidence="3" key="1">
    <citation type="submission" date="2021-02" db="EMBL/GenBank/DDBJ databases">
        <authorList>
            <person name="Dougan E. K."/>
            <person name="Rhodes N."/>
            <person name="Thang M."/>
            <person name="Chan C."/>
        </authorList>
    </citation>
    <scope>NUCLEOTIDE SEQUENCE</scope>
</reference>
<dbReference type="Gene3D" id="3.40.850.10">
    <property type="entry name" value="Kinesin motor domain"/>
    <property type="match status" value="1"/>
</dbReference>
<feature type="non-terminal residue" evidence="3">
    <location>
        <position position="347"/>
    </location>
</feature>